<dbReference type="EMBL" id="JASSPP010000004">
    <property type="protein sequence ID" value="MDK9580532.1"/>
    <property type="molecule type" value="Genomic_DNA"/>
</dbReference>
<evidence type="ECO:0000313" key="2">
    <source>
        <dbReference type="Proteomes" id="UP001225134"/>
    </source>
</evidence>
<accession>A0ABT7HK33</accession>
<keyword evidence="2" id="KW-1185">Reference proteome</keyword>
<sequence length="231" mass="27316">MKKIVMGILFLVFQLIGFSDNFLGTWVISDLNADYEVFTIFQMDNKYYKAVRYDDGSAIISKLDRKNNKLYAIDDEEKYVYSYDEKNNRLIETIDNEDYYEKYSKIDNDEDLNDCNLYVFSLNSKILKKTRENVKYQDFIGSYSDMFIGKNEDNRYYIHDDDEGNEILNAKNKELSNENIKIYFSEVTQPFIDGLNIKNLKAGDKVLTVEYDDVLGRNGEFYYINKTNEDE</sequence>
<gene>
    <name evidence="1" type="ORF">QQA45_03250</name>
</gene>
<proteinExistence type="predicted"/>
<organism evidence="1 2">
    <name type="scientific">Sneathia sanguinegens</name>
    <dbReference type="NCBI Taxonomy" id="40543"/>
    <lineage>
        <taxon>Bacteria</taxon>
        <taxon>Fusobacteriati</taxon>
        <taxon>Fusobacteriota</taxon>
        <taxon>Fusobacteriia</taxon>
        <taxon>Fusobacteriales</taxon>
        <taxon>Leptotrichiaceae</taxon>
        <taxon>Sneathia</taxon>
    </lineage>
</organism>
<name>A0ABT7HK33_9FUSO</name>
<dbReference type="Proteomes" id="UP001225134">
    <property type="component" value="Unassembled WGS sequence"/>
</dbReference>
<reference evidence="1 2" key="1">
    <citation type="submission" date="2023-06" db="EMBL/GenBank/DDBJ databases">
        <title>Antibody response to the Sneathia vaginalis cytopathogenic toxin A during pregnancy.</title>
        <authorList>
            <person name="Mccoy Z.T."/>
            <person name="Serrano M.G."/>
            <person name="Spaine K."/>
            <person name="Edwards D.J."/>
            <person name="Buck G.A."/>
            <person name="Jefferson K."/>
        </authorList>
    </citation>
    <scope>NUCLEOTIDE SEQUENCE [LARGE SCALE GENOMIC DNA]</scope>
    <source>
        <strain evidence="1 2">CCUG 42621</strain>
    </source>
</reference>
<comment type="caution">
    <text evidence="1">The sequence shown here is derived from an EMBL/GenBank/DDBJ whole genome shotgun (WGS) entry which is preliminary data.</text>
</comment>
<evidence type="ECO:0000313" key="1">
    <source>
        <dbReference type="EMBL" id="MDK9580532.1"/>
    </source>
</evidence>
<dbReference type="RefSeq" id="WP_285152844.1">
    <property type="nucleotide sequence ID" value="NZ_JASSPP010000004.1"/>
</dbReference>
<protein>
    <submittedName>
        <fullName evidence="1">Uncharacterized protein</fullName>
    </submittedName>
</protein>